<comment type="caution">
    <text evidence="1">The sequence shown here is derived from an EMBL/GenBank/DDBJ whole genome shotgun (WGS) entry which is preliminary data.</text>
</comment>
<evidence type="ECO:0000313" key="2">
    <source>
        <dbReference type="Proteomes" id="UP001272242"/>
    </source>
</evidence>
<gene>
    <name evidence="1" type="ORF">R5W23_005032</name>
</gene>
<proteinExistence type="predicted"/>
<dbReference type="EMBL" id="JAXBLV010000024">
    <property type="protein sequence ID" value="MDY3558337.1"/>
    <property type="molecule type" value="Genomic_DNA"/>
</dbReference>
<dbReference type="RefSeq" id="WP_261185423.1">
    <property type="nucleotide sequence ID" value="NZ_JAXBLV010000024.1"/>
</dbReference>
<reference evidence="2" key="1">
    <citation type="journal article" date="2023" name="Mar. Drugs">
        <title>Gemmata algarum, a Novel Planctomycete Isolated from an Algal Mat, Displays Antimicrobial Activity.</title>
        <authorList>
            <person name="Kumar G."/>
            <person name="Kallscheuer N."/>
            <person name="Kashif M."/>
            <person name="Ahamad S."/>
            <person name="Jagadeeshwari U."/>
            <person name="Pannikurungottu S."/>
            <person name="Haufschild T."/>
            <person name="Kabuu M."/>
            <person name="Sasikala C."/>
            <person name="Jogler C."/>
            <person name="Ramana C."/>
        </authorList>
    </citation>
    <scope>NUCLEOTIDE SEQUENCE [LARGE SCALE GENOMIC DNA]</scope>
    <source>
        <strain evidence="2">JC673</strain>
    </source>
</reference>
<name>A0ABU5ESL7_9BACT</name>
<accession>A0ABU5ESL7</accession>
<sequence length="141" mass="14759">MFVDQSVAARWAALVVLAVASVGALGCGSGSGLTKVSGKVTYNGEPVKEGRILFRNTGGDQKAYSGAIADGTYQLECEPGQMRVEVTASRVIPGKFKKGENGEPDPIPVAEMYIPAKYNSNSTLTAEVSGSSKEIPFDLAK</sequence>
<keyword evidence="2" id="KW-1185">Reference proteome</keyword>
<evidence type="ECO:0000313" key="1">
    <source>
        <dbReference type="EMBL" id="MDY3558337.1"/>
    </source>
</evidence>
<protein>
    <recommendedName>
        <fullName evidence="3">Carboxypeptidase regulatory-like domain-containing protein</fullName>
    </recommendedName>
</protein>
<dbReference type="Proteomes" id="UP001272242">
    <property type="component" value="Unassembled WGS sequence"/>
</dbReference>
<evidence type="ECO:0008006" key="3">
    <source>
        <dbReference type="Google" id="ProtNLM"/>
    </source>
</evidence>
<organism evidence="1 2">
    <name type="scientific">Gemmata algarum</name>
    <dbReference type="NCBI Taxonomy" id="2975278"/>
    <lineage>
        <taxon>Bacteria</taxon>
        <taxon>Pseudomonadati</taxon>
        <taxon>Planctomycetota</taxon>
        <taxon>Planctomycetia</taxon>
        <taxon>Gemmatales</taxon>
        <taxon>Gemmataceae</taxon>
        <taxon>Gemmata</taxon>
    </lineage>
</organism>